<evidence type="ECO:0000313" key="1">
    <source>
        <dbReference type="EMBL" id="MBA2882231.1"/>
    </source>
</evidence>
<proteinExistence type="predicted"/>
<name>A0A7W0HLQ2_9BACT</name>
<organism evidence="1 2">
    <name type="scientific">Desulfosalsimonas propionicica</name>
    <dbReference type="NCBI Taxonomy" id="332175"/>
    <lineage>
        <taxon>Bacteria</taxon>
        <taxon>Pseudomonadati</taxon>
        <taxon>Thermodesulfobacteriota</taxon>
        <taxon>Desulfobacteria</taxon>
        <taxon>Desulfobacterales</taxon>
        <taxon>Desulfosalsimonadaceae</taxon>
        <taxon>Desulfosalsimonas</taxon>
    </lineage>
</organism>
<comment type="caution">
    <text evidence="1">The sequence shown here is derived from an EMBL/GenBank/DDBJ whole genome shotgun (WGS) entry which is preliminary data.</text>
</comment>
<keyword evidence="2" id="KW-1185">Reference proteome</keyword>
<accession>A0A7W0HLQ2</accession>
<protein>
    <submittedName>
        <fullName evidence="1">Uncharacterized protein</fullName>
    </submittedName>
</protein>
<dbReference type="AlphaFoldDB" id="A0A7W0HLQ2"/>
<gene>
    <name evidence="1" type="ORF">HNR65_002573</name>
</gene>
<evidence type="ECO:0000313" key="2">
    <source>
        <dbReference type="Proteomes" id="UP000525298"/>
    </source>
</evidence>
<dbReference type="EMBL" id="JACDUS010000008">
    <property type="protein sequence ID" value="MBA2882231.1"/>
    <property type="molecule type" value="Genomic_DNA"/>
</dbReference>
<dbReference type="Proteomes" id="UP000525298">
    <property type="component" value="Unassembled WGS sequence"/>
</dbReference>
<sequence>MTEFRRRQDSDRWHWCKECPDYPEEKEVIISHTTPEYGVLCEECKKREPLKMEEKK</sequence>
<reference evidence="1 2" key="1">
    <citation type="submission" date="2020-07" db="EMBL/GenBank/DDBJ databases">
        <title>Genomic Encyclopedia of Type Strains, Phase IV (KMG-IV): sequencing the most valuable type-strain genomes for metagenomic binning, comparative biology and taxonomic classification.</title>
        <authorList>
            <person name="Goeker M."/>
        </authorList>
    </citation>
    <scope>NUCLEOTIDE SEQUENCE [LARGE SCALE GENOMIC DNA]</scope>
    <source>
        <strain evidence="1 2">DSM 17721</strain>
    </source>
</reference>
<dbReference type="RefSeq" id="WP_181551881.1">
    <property type="nucleotide sequence ID" value="NZ_JACDUS010000008.1"/>
</dbReference>